<proteinExistence type="predicted"/>
<gene>
    <name evidence="1" type="ORF">A3A93_01425</name>
</gene>
<reference evidence="1 2" key="1">
    <citation type="journal article" date="2016" name="Nat. Commun.">
        <title>Thousands of microbial genomes shed light on interconnected biogeochemical processes in an aquifer system.</title>
        <authorList>
            <person name="Anantharaman K."/>
            <person name="Brown C.T."/>
            <person name="Hug L.A."/>
            <person name="Sharon I."/>
            <person name="Castelle C.J."/>
            <person name="Probst A.J."/>
            <person name="Thomas B.C."/>
            <person name="Singh A."/>
            <person name="Wilkins M.J."/>
            <person name="Karaoz U."/>
            <person name="Brodie E.L."/>
            <person name="Williams K.H."/>
            <person name="Hubbard S.S."/>
            <person name="Banfield J.F."/>
        </authorList>
    </citation>
    <scope>NUCLEOTIDE SEQUENCE [LARGE SCALE GENOMIC DNA]</scope>
</reference>
<accession>A0A1F7IY97</accession>
<comment type="caution">
    <text evidence="1">The sequence shown here is derived from an EMBL/GenBank/DDBJ whole genome shotgun (WGS) entry which is preliminary data.</text>
</comment>
<organism evidence="1 2">
    <name type="scientific">Candidatus Roizmanbacteria bacterium RIFCSPLOWO2_01_FULL_38_12</name>
    <dbReference type="NCBI Taxonomy" id="1802061"/>
    <lineage>
        <taxon>Bacteria</taxon>
        <taxon>Candidatus Roizmaniibacteriota</taxon>
    </lineage>
</organism>
<evidence type="ECO:0000313" key="2">
    <source>
        <dbReference type="Proteomes" id="UP000177141"/>
    </source>
</evidence>
<dbReference type="AlphaFoldDB" id="A0A1F7IY97"/>
<dbReference type="Proteomes" id="UP000177141">
    <property type="component" value="Unassembled WGS sequence"/>
</dbReference>
<evidence type="ECO:0000313" key="1">
    <source>
        <dbReference type="EMBL" id="OGK48285.1"/>
    </source>
</evidence>
<sequence length="90" mass="10349">MQTIRLTITPEIRDTINTIKSKYPVLSDPEILKLGLSELYIKSTTSQKTDLNIDNLTSKGRKYFNKWLKQQGKDISTLTEDEAYNLIKNA</sequence>
<dbReference type="EMBL" id="MGAL01000017">
    <property type="protein sequence ID" value="OGK48285.1"/>
    <property type="molecule type" value="Genomic_DNA"/>
</dbReference>
<protein>
    <submittedName>
        <fullName evidence="1">Uncharacterized protein</fullName>
    </submittedName>
</protein>
<dbReference type="STRING" id="1802061.A3A93_01425"/>
<name>A0A1F7IY97_9BACT</name>